<accession>A0A9W8W6Q3</accession>
<reference evidence="3" key="1">
    <citation type="submission" date="2022-10" db="EMBL/GenBank/DDBJ databases">
        <title>Tapping the CABI collections for fungal endophytes: first genome assemblies for Collariella, Neodidymelliopsis, Ascochyta clinopodiicola, Didymella pomorum, Didymosphaeria variabile, Neocosmospora piperis and Neocucurbitaria cava.</title>
        <authorList>
            <person name="Hill R."/>
        </authorList>
    </citation>
    <scope>NUCLEOTIDE SEQUENCE</scope>
    <source>
        <strain evidence="3">IMI 366586</strain>
    </source>
</reference>
<gene>
    <name evidence="3" type="ORF">N0V84_009250</name>
</gene>
<dbReference type="Proteomes" id="UP001140502">
    <property type="component" value="Unassembled WGS sequence"/>
</dbReference>
<evidence type="ECO:0000256" key="1">
    <source>
        <dbReference type="SAM" id="MobiDB-lite"/>
    </source>
</evidence>
<feature type="compositionally biased region" description="Acidic residues" evidence="1">
    <location>
        <begin position="485"/>
        <end position="494"/>
    </location>
</feature>
<proteinExistence type="predicted"/>
<sequence>MEQLTELFNDFARDYHDQPELVEFVRHMATLRPAFAQPSELVPIDEYQRRFEAIERVQDYQRLMYSDPSWQLSALQFSVLILLPLHDLETFRDRDSPEMNLWQLNGVFNFFLQTPKKSTKGNRVDHIDHTCDALRFDSGLCLATGTRDPYGCHIIPFTTCEDGYLKKVQSFRAAIATCFGLGQDPHSTIARAPLFEGLGSKDFNILSLTPTLHRFWSRGYCAFKWHDLVKVDKEESNVLLQFHWMPRSSHENGARLINLDDQKDPRSSRSILGGLIHQYGPDGNRCSAVDCLECKETHGSSIVINTGQPLRSGHLIAVRRPTKTIDSFREMISLRWAIARAAAMSGAARAPELLVATNEDNDDNDNGYDDDDDEHEDDNYSDYDYEEDDGRCIIFVLVETLDDLPCLGVPADLTEPPWGLWQCRQRAQEHKAKEGEEGELQTPVVRRIDIVKCQSHDRRENIRVDDRDGVVADEQPSKVRRAVGDDDSSPDTTDEPTHDEHGHVNAAGLQGAGQDGENCCSACGDAPPIPVRYRGLYDGPEEPST</sequence>
<dbReference type="InterPro" id="IPR003615">
    <property type="entry name" value="HNH_nuc"/>
</dbReference>
<protein>
    <recommendedName>
        <fullName evidence="2">HNH nuclease domain-containing protein</fullName>
    </recommendedName>
</protein>
<dbReference type="AlphaFoldDB" id="A0A9W8W6Q3"/>
<dbReference type="OrthoDB" id="5416097at2759"/>
<feature type="domain" description="HNH nuclease" evidence="2">
    <location>
        <begin position="141"/>
        <end position="224"/>
    </location>
</feature>
<feature type="region of interest" description="Disordered" evidence="1">
    <location>
        <begin position="354"/>
        <end position="385"/>
    </location>
</feature>
<feature type="compositionally biased region" description="Acidic residues" evidence="1">
    <location>
        <begin position="359"/>
        <end position="385"/>
    </location>
</feature>
<evidence type="ECO:0000313" key="3">
    <source>
        <dbReference type="EMBL" id="KAJ4313789.1"/>
    </source>
</evidence>
<evidence type="ECO:0000259" key="2">
    <source>
        <dbReference type="Pfam" id="PF13391"/>
    </source>
</evidence>
<evidence type="ECO:0000313" key="4">
    <source>
        <dbReference type="Proteomes" id="UP001140502"/>
    </source>
</evidence>
<comment type="caution">
    <text evidence="3">The sequence shown here is derived from an EMBL/GenBank/DDBJ whole genome shotgun (WGS) entry which is preliminary data.</text>
</comment>
<dbReference type="EMBL" id="JAPEUR010000248">
    <property type="protein sequence ID" value="KAJ4313789.1"/>
    <property type="molecule type" value="Genomic_DNA"/>
</dbReference>
<name>A0A9W8W6Q3_9HYPO</name>
<keyword evidence="4" id="KW-1185">Reference proteome</keyword>
<organism evidence="3 4">
    <name type="scientific">Fusarium piperis</name>
    <dbReference type="NCBI Taxonomy" id="1435070"/>
    <lineage>
        <taxon>Eukaryota</taxon>
        <taxon>Fungi</taxon>
        <taxon>Dikarya</taxon>
        <taxon>Ascomycota</taxon>
        <taxon>Pezizomycotina</taxon>
        <taxon>Sordariomycetes</taxon>
        <taxon>Hypocreomycetidae</taxon>
        <taxon>Hypocreales</taxon>
        <taxon>Nectriaceae</taxon>
        <taxon>Fusarium</taxon>
        <taxon>Fusarium solani species complex</taxon>
    </lineage>
</organism>
<dbReference type="Pfam" id="PF13391">
    <property type="entry name" value="HNH_2"/>
    <property type="match status" value="1"/>
</dbReference>
<feature type="region of interest" description="Disordered" evidence="1">
    <location>
        <begin position="466"/>
        <end position="518"/>
    </location>
</feature>